<reference evidence="7" key="1">
    <citation type="submission" date="2020-12" db="EMBL/GenBank/DDBJ databases">
        <authorList>
            <consortium name="Molecular Ecology Group"/>
        </authorList>
    </citation>
    <scope>NUCLEOTIDE SEQUENCE</scope>
    <source>
        <strain evidence="7">TBG_1078</strain>
    </source>
</reference>
<organism evidence="7 8">
    <name type="scientific">Nyctereutes procyonoides</name>
    <name type="common">Raccoon dog</name>
    <name type="synonym">Canis procyonoides</name>
    <dbReference type="NCBI Taxonomy" id="34880"/>
    <lineage>
        <taxon>Eukaryota</taxon>
        <taxon>Metazoa</taxon>
        <taxon>Chordata</taxon>
        <taxon>Craniata</taxon>
        <taxon>Vertebrata</taxon>
        <taxon>Euteleostomi</taxon>
        <taxon>Mammalia</taxon>
        <taxon>Eutheria</taxon>
        <taxon>Laurasiatheria</taxon>
        <taxon>Carnivora</taxon>
        <taxon>Caniformia</taxon>
        <taxon>Canidae</taxon>
        <taxon>Nyctereutes</taxon>
    </lineage>
</organism>
<evidence type="ECO:0000256" key="6">
    <source>
        <dbReference type="SAM" id="MobiDB-lite"/>
    </source>
</evidence>
<keyword evidence="4 5" id="KW-0143">Chaperone</keyword>
<dbReference type="Gene3D" id="2.60.120.200">
    <property type="match status" value="3"/>
</dbReference>
<dbReference type="InterPro" id="IPR018124">
    <property type="entry name" value="Calret/calnex_CS"/>
</dbReference>
<protein>
    <submittedName>
        <fullName evidence="7">(raccoon dog) hypothetical protein</fullName>
    </submittedName>
</protein>
<evidence type="ECO:0000256" key="2">
    <source>
        <dbReference type="ARBA" id="ARBA00010983"/>
    </source>
</evidence>
<dbReference type="PANTHER" id="PTHR11073:SF14">
    <property type="entry name" value="CALRETICULIN"/>
    <property type="match status" value="1"/>
</dbReference>
<keyword evidence="3 5" id="KW-0256">Endoplasmic reticulum</keyword>
<dbReference type="EMBL" id="CAJHUB010000757">
    <property type="protein sequence ID" value="CAD7684287.1"/>
    <property type="molecule type" value="Genomic_DNA"/>
</dbReference>
<evidence type="ECO:0000256" key="1">
    <source>
        <dbReference type="ARBA" id="ARBA00004240"/>
    </source>
</evidence>
<gene>
    <name evidence="7" type="ORF">NYPRO_LOCUS17080</name>
</gene>
<dbReference type="PROSITE" id="PS00805">
    <property type="entry name" value="CALRETICULIN_REPEAT"/>
    <property type="match status" value="1"/>
</dbReference>
<dbReference type="SUPFAM" id="SSF63887">
    <property type="entry name" value="P-domain of calnexin/calreticulin"/>
    <property type="match status" value="1"/>
</dbReference>
<feature type="compositionally biased region" description="Basic residues" evidence="6">
    <location>
        <begin position="346"/>
        <end position="357"/>
    </location>
</feature>
<evidence type="ECO:0000256" key="4">
    <source>
        <dbReference type="ARBA" id="ARBA00023186"/>
    </source>
</evidence>
<feature type="region of interest" description="Disordered" evidence="6">
    <location>
        <begin position="339"/>
        <end position="364"/>
    </location>
</feature>
<dbReference type="InterPro" id="IPR013320">
    <property type="entry name" value="ConA-like_dom_sf"/>
</dbReference>
<evidence type="ECO:0000256" key="5">
    <source>
        <dbReference type="RuleBase" id="RU362126"/>
    </source>
</evidence>
<accession>A0A811Z3H5</accession>
<dbReference type="GO" id="GO:0006457">
    <property type="term" value="P:protein folding"/>
    <property type="evidence" value="ECO:0007669"/>
    <property type="project" value="InterPro"/>
</dbReference>
<proteinExistence type="inferred from homology"/>
<dbReference type="Proteomes" id="UP000645828">
    <property type="component" value="Unassembled WGS sequence"/>
</dbReference>
<dbReference type="InterPro" id="IPR001580">
    <property type="entry name" value="Calret/calnex"/>
</dbReference>
<dbReference type="GO" id="GO:0036503">
    <property type="term" value="P:ERAD pathway"/>
    <property type="evidence" value="ECO:0007669"/>
    <property type="project" value="TreeGrafter"/>
</dbReference>
<dbReference type="Pfam" id="PF00262">
    <property type="entry name" value="Calreticulin"/>
    <property type="match status" value="1"/>
</dbReference>
<sequence>MECQVPKRMPLCLYAIYAKAKQIYQHLLKTARESLKRKFYGDKEKDKVVQTSEDAKFYAISIRFKPFSNENETLVVQFSVNMSKASIVVVVPDICGFDNNKIQVILCYQGKYHENNKTIKCRVQRCPIWAEIVPVSFLDQYIHLYTLIICPSATCEILEDDWDLLPHKKIKDLYAWKPRKWGECLQIEDPKDKKPEIRQCLAGKQVWEDFKYILDRNVKKPDDWNKAMEGEWEGPLTPNPKYKLEGGGCLFLQWGQWKHQIIDHPNHQGEWIHPEIDNPKCNKAPKGIFKPFNLILILLFSFQRVKSGNIFDNFLLKNDEEFSEDDKEKQWRELCEEMEKENRQEKPRRKKKRRRTERRMTSGELKKREVKRILLRKQDITGSGRKMMPKEPFWVKMGKSVLTRRMNWNWVKNLALRCK</sequence>
<evidence type="ECO:0000256" key="3">
    <source>
        <dbReference type="ARBA" id="ARBA00022824"/>
    </source>
</evidence>
<dbReference type="InterPro" id="IPR009033">
    <property type="entry name" value="Calreticulin/calnexin_P_dom_sf"/>
</dbReference>
<dbReference type="AlphaFoldDB" id="A0A811Z3H5"/>
<comment type="similarity">
    <text evidence="2 5">Belongs to the calreticulin family.</text>
</comment>
<dbReference type="GO" id="GO:0051082">
    <property type="term" value="F:unfolded protein binding"/>
    <property type="evidence" value="ECO:0007669"/>
    <property type="project" value="InterPro"/>
</dbReference>
<dbReference type="GO" id="GO:0005789">
    <property type="term" value="C:endoplasmic reticulum membrane"/>
    <property type="evidence" value="ECO:0007669"/>
    <property type="project" value="TreeGrafter"/>
</dbReference>
<evidence type="ECO:0000313" key="7">
    <source>
        <dbReference type="EMBL" id="CAD7684287.1"/>
    </source>
</evidence>
<dbReference type="PANTHER" id="PTHR11073">
    <property type="entry name" value="CALRETICULIN AND CALNEXIN"/>
    <property type="match status" value="1"/>
</dbReference>
<keyword evidence="8" id="KW-1185">Reference proteome</keyword>
<dbReference type="PRINTS" id="PR00626">
    <property type="entry name" value="CALRETICULIN"/>
</dbReference>
<comment type="subcellular location">
    <subcellularLocation>
        <location evidence="1">Endoplasmic reticulum</location>
    </subcellularLocation>
</comment>
<name>A0A811Z3H5_NYCPR</name>
<dbReference type="GO" id="GO:0005509">
    <property type="term" value="F:calcium ion binding"/>
    <property type="evidence" value="ECO:0007669"/>
    <property type="project" value="InterPro"/>
</dbReference>
<evidence type="ECO:0000313" key="8">
    <source>
        <dbReference type="Proteomes" id="UP000645828"/>
    </source>
</evidence>
<dbReference type="Gene3D" id="2.10.250.10">
    <property type="entry name" value="Calreticulin/calnexin, P domain"/>
    <property type="match status" value="1"/>
</dbReference>
<comment type="caution">
    <text evidence="7">The sequence shown here is derived from an EMBL/GenBank/DDBJ whole genome shotgun (WGS) entry which is preliminary data.</text>
</comment>
<dbReference type="SUPFAM" id="SSF49899">
    <property type="entry name" value="Concanavalin A-like lectins/glucanases"/>
    <property type="match status" value="1"/>
</dbReference>